<keyword evidence="24" id="KW-1185">Reference proteome</keyword>
<accession>A0A1H9U2I3</accession>
<evidence type="ECO:0000256" key="20">
    <source>
        <dbReference type="SAM" id="Coils"/>
    </source>
</evidence>
<feature type="coiled-coil region" evidence="20">
    <location>
        <begin position="215"/>
        <end position="278"/>
    </location>
</feature>
<keyword evidence="3 14" id="KW-0645">Protease</keyword>
<dbReference type="InterPro" id="IPR054594">
    <property type="entry name" value="Lon_lid"/>
</dbReference>
<evidence type="ECO:0000256" key="8">
    <source>
        <dbReference type="ARBA" id="ARBA00023016"/>
    </source>
</evidence>
<evidence type="ECO:0000256" key="2">
    <source>
        <dbReference type="ARBA" id="ARBA00022490"/>
    </source>
</evidence>
<evidence type="ECO:0000256" key="1">
    <source>
        <dbReference type="ARBA" id="ARBA00004496"/>
    </source>
</evidence>
<dbReference type="Gene3D" id="1.20.5.5270">
    <property type="match status" value="1"/>
</dbReference>
<dbReference type="Pfam" id="PF05362">
    <property type="entry name" value="Lon_C"/>
    <property type="match status" value="1"/>
</dbReference>
<dbReference type="GO" id="GO:0034605">
    <property type="term" value="P:cellular response to heat"/>
    <property type="evidence" value="ECO:0007669"/>
    <property type="project" value="UniProtKB-UniRule"/>
</dbReference>
<evidence type="ECO:0000313" key="24">
    <source>
        <dbReference type="Proteomes" id="UP000182471"/>
    </source>
</evidence>
<dbReference type="InterPro" id="IPR046336">
    <property type="entry name" value="Lon_prtase_N_sf"/>
</dbReference>
<reference evidence="24" key="1">
    <citation type="submission" date="2016-10" db="EMBL/GenBank/DDBJ databases">
        <authorList>
            <person name="Varghese N."/>
            <person name="Submissions S."/>
        </authorList>
    </citation>
    <scope>NUCLEOTIDE SEQUENCE [LARGE SCALE GENOMIC DNA]</scope>
    <source>
        <strain evidence="24">S1b</strain>
    </source>
</reference>
<dbReference type="NCBIfam" id="TIGR00763">
    <property type="entry name" value="lon"/>
    <property type="match status" value="1"/>
</dbReference>
<comment type="subunit">
    <text evidence="14 15">Homohexamer. Organized in a ring with a central cavity.</text>
</comment>
<dbReference type="EC" id="3.4.21.53" evidence="11 14"/>
<evidence type="ECO:0000256" key="4">
    <source>
        <dbReference type="ARBA" id="ARBA00022741"/>
    </source>
</evidence>
<dbReference type="Gene3D" id="3.30.230.10">
    <property type="match status" value="1"/>
</dbReference>
<evidence type="ECO:0000256" key="16">
    <source>
        <dbReference type="PIRSR" id="PIRSR001174-1"/>
    </source>
</evidence>
<dbReference type="InterPro" id="IPR027417">
    <property type="entry name" value="P-loop_NTPase"/>
</dbReference>
<dbReference type="SMART" id="SM00382">
    <property type="entry name" value="AAA"/>
    <property type="match status" value="1"/>
</dbReference>
<dbReference type="InterPro" id="IPR008268">
    <property type="entry name" value="Peptidase_S16_AS"/>
</dbReference>
<dbReference type="EMBL" id="FOGW01000022">
    <property type="protein sequence ID" value="SES03458.1"/>
    <property type="molecule type" value="Genomic_DNA"/>
</dbReference>
<evidence type="ECO:0000256" key="9">
    <source>
        <dbReference type="ARBA" id="ARBA00050665"/>
    </source>
</evidence>
<evidence type="ECO:0000256" key="3">
    <source>
        <dbReference type="ARBA" id="ARBA00022670"/>
    </source>
</evidence>
<feature type="binding site" evidence="14 17">
    <location>
        <begin position="363"/>
        <end position="370"/>
    </location>
    <ligand>
        <name>ATP</name>
        <dbReference type="ChEBI" id="CHEBI:30616"/>
    </ligand>
</feature>
<keyword evidence="20" id="KW-0175">Coiled coil</keyword>
<dbReference type="PRINTS" id="PR00830">
    <property type="entry name" value="ENDOLAPTASE"/>
</dbReference>
<feature type="active site" evidence="14 16">
    <location>
        <position position="729"/>
    </location>
</feature>
<evidence type="ECO:0000256" key="19">
    <source>
        <dbReference type="RuleBase" id="RU000591"/>
    </source>
</evidence>
<dbReference type="FunFam" id="3.40.50.300:FF:000021">
    <property type="entry name" value="Lon protease homolog"/>
    <property type="match status" value="1"/>
</dbReference>
<dbReference type="HAMAP" id="MF_01973">
    <property type="entry name" value="lon_bact"/>
    <property type="match status" value="1"/>
</dbReference>
<gene>
    <name evidence="14" type="primary">lon</name>
    <name evidence="23" type="ORF">SAMN02910429_01890</name>
</gene>
<dbReference type="InterPro" id="IPR003111">
    <property type="entry name" value="Lon_prtase_N"/>
</dbReference>
<comment type="induction">
    <text evidence="14">By heat shock.</text>
</comment>
<dbReference type="GO" id="GO:0016887">
    <property type="term" value="F:ATP hydrolysis activity"/>
    <property type="evidence" value="ECO:0007669"/>
    <property type="project" value="UniProtKB-UniRule"/>
</dbReference>
<comment type="similarity">
    <text evidence="14 15 18 19">Belongs to the peptidase S16 family.</text>
</comment>
<comment type="function">
    <text evidence="10 14">ATP-dependent serine protease that mediates the selective degradation of mutant and abnormal proteins as well as certain short-lived regulatory proteins. Required for cellular homeostasis and for survival from DNA damage and developmental changes induced by stress. Degrades polypeptides processively to yield small peptide fragments that are 5 to 10 amino acids long. Binds to DNA in a double-stranded, site-specific manner.</text>
</comment>
<dbReference type="PANTHER" id="PTHR10046">
    <property type="entry name" value="ATP DEPENDENT LON PROTEASE FAMILY MEMBER"/>
    <property type="match status" value="1"/>
</dbReference>
<dbReference type="PROSITE" id="PS51786">
    <property type="entry name" value="LON_PROTEOLYTIC"/>
    <property type="match status" value="1"/>
</dbReference>
<keyword evidence="4 14" id="KW-0547">Nucleotide-binding</keyword>
<dbReference type="SUPFAM" id="SSF88697">
    <property type="entry name" value="PUA domain-like"/>
    <property type="match status" value="1"/>
</dbReference>
<dbReference type="CDD" id="cd19500">
    <property type="entry name" value="RecA-like_Lon"/>
    <property type="match status" value="1"/>
</dbReference>
<dbReference type="InterPro" id="IPR020568">
    <property type="entry name" value="Ribosomal_Su5_D2-typ_SF"/>
</dbReference>
<dbReference type="InterPro" id="IPR003959">
    <property type="entry name" value="ATPase_AAA_core"/>
</dbReference>
<dbReference type="GO" id="GO:0043565">
    <property type="term" value="F:sequence-specific DNA binding"/>
    <property type="evidence" value="ECO:0007669"/>
    <property type="project" value="UniProtKB-UniRule"/>
</dbReference>
<evidence type="ECO:0000259" key="22">
    <source>
        <dbReference type="PROSITE" id="PS51787"/>
    </source>
</evidence>
<dbReference type="Gene3D" id="1.20.58.1480">
    <property type="match status" value="1"/>
</dbReference>
<keyword evidence="7 14" id="KW-0067">ATP-binding</keyword>
<evidence type="ECO:0000256" key="15">
    <source>
        <dbReference type="PIRNR" id="PIRNR001174"/>
    </source>
</evidence>
<dbReference type="InterPro" id="IPR015947">
    <property type="entry name" value="PUA-like_sf"/>
</dbReference>
<sequence>MEKIDFNETELIVSKATMPIIALRGAVAFPNTVESFELVRNISRNAVNKALETNSNVFLVAQKDDNLDKPGVDGLFEVGVVAKIEQRVRVDEDIDRIIVSGSYRAKASEIRELDDYLEATVEEIQEPTLEDKEKNEALVEGVLSVFYKYASAINKKNDEIKKLVSVFDNVGVLIDNLAYSLPFRVAKKQVILEAVEIDLRYEEIIALFVNEINKIEILSEYKDKVKEKVDKHQKEYILREQLSVIRNELGEDLTENIIENFENQLKKLKLNKEITNKISKEISRLKMMGQGAPDSALQRTYIETVLGFPWKKKTKDNKDLQHAQEVLDARHYGMEKVKERILDYLAVRNLTQKGEAPIICLVGPPGTGKTSIAKSVAEALGKKYARISLGGVRDEAEIRGHRRTYLGSMPGRIFNAINTTQSRNSLILLDEIDKVSSDYRGDTSAALLEVLDPEQNSKFVDHYVEVPVDLSDILFIATANSLQDISRPLLDRMEVIEVSSYTENEKLHIAREHLLPKQIKINGIKTENINIDDETLLILIRSYTREAGVRNLERQIGKVCRKVARKVYGDNACCVDVKKAELIEFLGKEIYSFDSKNDEDEIGIVRGLAWTAVGGDTLEIEVNTMPGKGEFKLTGQLGDVMKESAQAGISYIRSKSEEYDIPNDFFEKNDIHIHIPEGAVPKDGPSAGVTMTTAMLSAIKNIPVRADIAMTGEITIRGRVLPIGGLKEKILAAKNARIKTVCVPEKNKADIAELSSEITEGIEIIFTKHIKEILDKAFVK</sequence>
<evidence type="ECO:0000256" key="13">
    <source>
        <dbReference type="ARBA" id="ARBA00082722"/>
    </source>
</evidence>
<proteinExistence type="evidence at transcript level"/>
<dbReference type="PROSITE" id="PS51787">
    <property type="entry name" value="LON_N"/>
    <property type="match status" value="1"/>
</dbReference>
<dbReference type="Gene3D" id="2.30.130.40">
    <property type="entry name" value="LON domain-like"/>
    <property type="match status" value="1"/>
</dbReference>
<evidence type="ECO:0000256" key="5">
    <source>
        <dbReference type="ARBA" id="ARBA00022801"/>
    </source>
</evidence>
<evidence type="ECO:0000256" key="18">
    <source>
        <dbReference type="PROSITE-ProRule" id="PRU01122"/>
    </source>
</evidence>
<dbReference type="Gene3D" id="3.40.50.300">
    <property type="entry name" value="P-loop containing nucleotide triphosphate hydrolases"/>
    <property type="match status" value="1"/>
</dbReference>
<dbReference type="InterPro" id="IPR004815">
    <property type="entry name" value="Lon_bac/euk-typ"/>
</dbReference>
<dbReference type="GO" id="GO:0004176">
    <property type="term" value="F:ATP-dependent peptidase activity"/>
    <property type="evidence" value="ECO:0007669"/>
    <property type="project" value="UniProtKB-UniRule"/>
</dbReference>
<feature type="domain" description="Lon proteolytic" evidence="21">
    <location>
        <begin position="599"/>
        <end position="780"/>
    </location>
</feature>
<dbReference type="InterPro" id="IPR008269">
    <property type="entry name" value="Lon_proteolytic"/>
</dbReference>
<dbReference type="InterPro" id="IPR003593">
    <property type="entry name" value="AAA+_ATPase"/>
</dbReference>
<dbReference type="Pfam" id="PF22667">
    <property type="entry name" value="Lon_lid"/>
    <property type="match status" value="1"/>
</dbReference>
<keyword evidence="8 14" id="KW-0346">Stress response</keyword>
<evidence type="ECO:0000256" key="12">
    <source>
        <dbReference type="ARBA" id="ARBA00071934"/>
    </source>
</evidence>
<dbReference type="GO" id="GO:0006515">
    <property type="term" value="P:protein quality control for misfolded or incompletely synthesized proteins"/>
    <property type="evidence" value="ECO:0007669"/>
    <property type="project" value="UniProtKB-UniRule"/>
</dbReference>
<comment type="catalytic activity">
    <reaction evidence="9 14 15 18">
        <text>Hydrolysis of proteins in presence of ATP.</text>
        <dbReference type="EC" id="3.4.21.53"/>
    </reaction>
</comment>
<dbReference type="GO" id="GO:0004252">
    <property type="term" value="F:serine-type endopeptidase activity"/>
    <property type="evidence" value="ECO:0007669"/>
    <property type="project" value="UniProtKB-UniRule"/>
</dbReference>
<evidence type="ECO:0000256" key="6">
    <source>
        <dbReference type="ARBA" id="ARBA00022825"/>
    </source>
</evidence>
<evidence type="ECO:0000259" key="21">
    <source>
        <dbReference type="PROSITE" id="PS51786"/>
    </source>
</evidence>
<dbReference type="SUPFAM" id="SSF54211">
    <property type="entry name" value="Ribosomal protein S5 domain 2-like"/>
    <property type="match status" value="1"/>
</dbReference>
<evidence type="ECO:0000256" key="11">
    <source>
        <dbReference type="ARBA" id="ARBA00066743"/>
    </source>
</evidence>
<comment type="subcellular location">
    <subcellularLocation>
        <location evidence="1 14 15">Cytoplasm</location>
    </subcellularLocation>
</comment>
<evidence type="ECO:0000256" key="10">
    <source>
        <dbReference type="ARBA" id="ARBA00053875"/>
    </source>
</evidence>
<dbReference type="PIRSF" id="PIRSF001174">
    <property type="entry name" value="Lon_proteas"/>
    <property type="match status" value="1"/>
</dbReference>
<dbReference type="PROSITE" id="PS01046">
    <property type="entry name" value="LON_SER"/>
    <property type="match status" value="1"/>
</dbReference>
<evidence type="ECO:0000256" key="7">
    <source>
        <dbReference type="ARBA" id="ARBA00022840"/>
    </source>
</evidence>
<dbReference type="GO" id="GO:0005524">
    <property type="term" value="F:ATP binding"/>
    <property type="evidence" value="ECO:0007669"/>
    <property type="project" value="UniProtKB-UniRule"/>
</dbReference>
<evidence type="ECO:0000256" key="17">
    <source>
        <dbReference type="PIRSR" id="PIRSR001174-2"/>
    </source>
</evidence>
<organism evidence="23 24">
    <name type="scientific">Lachnobacterium bovis</name>
    <dbReference type="NCBI Taxonomy" id="140626"/>
    <lineage>
        <taxon>Bacteria</taxon>
        <taxon>Bacillati</taxon>
        <taxon>Bacillota</taxon>
        <taxon>Clostridia</taxon>
        <taxon>Lachnospirales</taxon>
        <taxon>Lachnospiraceae</taxon>
        <taxon>Lachnobacterium</taxon>
    </lineage>
</organism>
<evidence type="ECO:0000313" key="23">
    <source>
        <dbReference type="EMBL" id="SES03458.1"/>
    </source>
</evidence>
<feature type="active site" evidence="14 16">
    <location>
        <position position="686"/>
    </location>
</feature>
<dbReference type="Proteomes" id="UP000182471">
    <property type="component" value="Unassembled WGS sequence"/>
</dbReference>
<dbReference type="InterPro" id="IPR014721">
    <property type="entry name" value="Ribsml_uS5_D2-typ_fold_subgr"/>
</dbReference>
<dbReference type="Gene3D" id="1.10.8.60">
    <property type="match status" value="1"/>
</dbReference>
<feature type="domain" description="Lon N-terminal" evidence="22">
    <location>
        <begin position="18"/>
        <end position="212"/>
    </location>
</feature>
<dbReference type="SMART" id="SM00464">
    <property type="entry name" value="LON"/>
    <property type="match status" value="1"/>
</dbReference>
<evidence type="ECO:0000256" key="14">
    <source>
        <dbReference type="HAMAP-Rule" id="MF_01973"/>
    </source>
</evidence>
<dbReference type="InterPro" id="IPR027543">
    <property type="entry name" value="Lon_bac"/>
</dbReference>
<keyword evidence="2 14" id="KW-0963">Cytoplasm</keyword>
<name>A0A1H9U2I3_9FIRM</name>
<dbReference type="AlphaFoldDB" id="A0A1H9U2I3"/>
<dbReference type="GO" id="GO:0005737">
    <property type="term" value="C:cytoplasm"/>
    <property type="evidence" value="ECO:0007669"/>
    <property type="project" value="UniProtKB-SubCell"/>
</dbReference>
<dbReference type="SUPFAM" id="SSF52540">
    <property type="entry name" value="P-loop containing nucleoside triphosphate hydrolases"/>
    <property type="match status" value="1"/>
</dbReference>
<keyword evidence="6 14" id="KW-0720">Serine protease</keyword>
<keyword evidence="5 14" id="KW-0378">Hydrolase</keyword>
<protein>
    <recommendedName>
        <fullName evidence="12 14">Lon protease</fullName>
        <ecNumber evidence="11 14">3.4.21.53</ecNumber>
    </recommendedName>
    <alternativeName>
        <fullName evidence="13 14">ATP-dependent protease La</fullName>
    </alternativeName>
</protein>
<dbReference type="Pfam" id="PF02190">
    <property type="entry name" value="LON_substr_bdg"/>
    <property type="match status" value="1"/>
</dbReference>
<dbReference type="InterPro" id="IPR027065">
    <property type="entry name" value="Lon_Prtase"/>
</dbReference>
<dbReference type="RefSeq" id="WP_022749508.1">
    <property type="nucleotide sequence ID" value="NZ_FOGW01000022.1"/>
</dbReference>
<dbReference type="Pfam" id="PF00004">
    <property type="entry name" value="AAA"/>
    <property type="match status" value="1"/>
</dbReference>